<dbReference type="AlphaFoldDB" id="B9Y311"/>
<reference evidence="10 11" key="2">
    <citation type="submission" date="2009-02" db="EMBL/GenBank/DDBJ databases">
        <title>Draft genome sequence of Holdemania filiformis DSM 12042.</title>
        <authorList>
            <person name="Sudarsanam P."/>
            <person name="Ley R."/>
            <person name="Guruge J."/>
            <person name="Turnbaugh P.J."/>
            <person name="Mahowald M."/>
            <person name="Liep D."/>
            <person name="Gordon J."/>
        </authorList>
    </citation>
    <scope>NUCLEOTIDE SEQUENCE [LARGE SCALE GENOMIC DNA]</scope>
    <source>
        <strain evidence="10 11">DSM 12042</strain>
    </source>
</reference>
<dbReference type="NCBIfam" id="TIGR03168">
    <property type="entry name" value="1-PFK"/>
    <property type="match status" value="1"/>
</dbReference>
<evidence type="ECO:0000256" key="1">
    <source>
        <dbReference type="ARBA" id="ARBA00005380"/>
    </source>
</evidence>
<comment type="caution">
    <text evidence="10">The sequence shown here is derived from an EMBL/GenBank/DDBJ whole genome shotgun (WGS) entry which is preliminary data.</text>
</comment>
<dbReference type="InterPro" id="IPR029056">
    <property type="entry name" value="Ribokinase-like"/>
</dbReference>
<dbReference type="PIRSF" id="PIRSF000535">
    <property type="entry name" value="1PFK/6PFK/LacC"/>
    <property type="match status" value="1"/>
</dbReference>
<dbReference type="NCBIfam" id="TIGR03828">
    <property type="entry name" value="pfkB"/>
    <property type="match status" value="1"/>
</dbReference>
<dbReference type="InterPro" id="IPR002173">
    <property type="entry name" value="Carboh/pur_kinase_PfkB_CS"/>
</dbReference>
<dbReference type="GO" id="GO:0005524">
    <property type="term" value="F:ATP binding"/>
    <property type="evidence" value="ECO:0007669"/>
    <property type="project" value="UniProtKB-UniRule"/>
</dbReference>
<keyword evidence="5 7" id="KW-0067">ATP-binding</keyword>
<dbReference type="InterPro" id="IPR011611">
    <property type="entry name" value="PfkB_dom"/>
</dbReference>
<dbReference type="Proteomes" id="UP000005950">
    <property type="component" value="Unassembled WGS sequence"/>
</dbReference>
<dbReference type="EMBL" id="ACCF01000008">
    <property type="protein sequence ID" value="EEF69659.1"/>
    <property type="molecule type" value="Genomic_DNA"/>
</dbReference>
<dbReference type="Gene3D" id="3.40.1190.20">
    <property type="match status" value="1"/>
</dbReference>
<accession>B9Y311</accession>
<dbReference type="GO" id="GO:2001059">
    <property type="term" value="P:D-tagatose 6-phosphate catabolic process"/>
    <property type="evidence" value="ECO:0007669"/>
    <property type="project" value="UniProtKB-UniPathway"/>
</dbReference>
<dbReference type="UniPathway" id="UPA00704">
    <property type="reaction ID" value="UER00715"/>
</dbReference>
<dbReference type="SUPFAM" id="SSF53613">
    <property type="entry name" value="Ribokinase-like"/>
    <property type="match status" value="1"/>
</dbReference>
<proteinExistence type="inferred from homology"/>
<name>B9Y311_9FIRM</name>
<keyword evidence="4 8" id="KW-0418">Kinase</keyword>
<evidence type="ECO:0000256" key="5">
    <source>
        <dbReference type="ARBA" id="ARBA00022840"/>
    </source>
</evidence>
<evidence type="ECO:0000256" key="6">
    <source>
        <dbReference type="ARBA" id="ARBA00047745"/>
    </source>
</evidence>
<evidence type="ECO:0000256" key="4">
    <source>
        <dbReference type="ARBA" id="ARBA00022777"/>
    </source>
</evidence>
<gene>
    <name evidence="10" type="primary">pfkB</name>
    <name evidence="10" type="ORF">HOLDEFILI_00186</name>
</gene>
<comment type="catalytic activity">
    <reaction evidence="7">
        <text>D-tagatofuranose 6-phosphate + ATP = D-tagatofuranose 1,6-bisphosphate + ADP + H(+)</text>
        <dbReference type="Rhea" id="RHEA:12420"/>
        <dbReference type="ChEBI" id="CHEBI:15378"/>
        <dbReference type="ChEBI" id="CHEBI:30616"/>
        <dbReference type="ChEBI" id="CHEBI:58694"/>
        <dbReference type="ChEBI" id="CHEBI:58695"/>
        <dbReference type="ChEBI" id="CHEBI:456216"/>
        <dbReference type="EC" id="2.7.1.144"/>
    </reaction>
</comment>
<dbReference type="InterPro" id="IPR017583">
    <property type="entry name" value="Tagatose/fructose_Pkinase"/>
</dbReference>
<dbReference type="eggNOG" id="COG1105">
    <property type="taxonomic scope" value="Bacteria"/>
</dbReference>
<comment type="catalytic activity">
    <reaction evidence="6 8">
        <text>beta-D-fructose 1-phosphate + ATP = beta-D-fructose 1,6-bisphosphate + ADP + H(+)</text>
        <dbReference type="Rhea" id="RHEA:14213"/>
        <dbReference type="ChEBI" id="CHEBI:15378"/>
        <dbReference type="ChEBI" id="CHEBI:30616"/>
        <dbReference type="ChEBI" id="CHEBI:32966"/>
        <dbReference type="ChEBI" id="CHEBI:138881"/>
        <dbReference type="ChEBI" id="CHEBI:456216"/>
        <dbReference type="EC" id="2.7.1.56"/>
    </reaction>
</comment>
<keyword evidence="3 7" id="KW-0547">Nucleotide-binding</keyword>
<dbReference type="GO" id="GO:0009024">
    <property type="term" value="F:tagatose-6-phosphate kinase activity"/>
    <property type="evidence" value="ECO:0007669"/>
    <property type="project" value="UniProtKB-EC"/>
</dbReference>
<comment type="function">
    <text evidence="8">Catalyzes the ATP-dependent phosphorylation of fructose-l-phosphate to fructose-l,6-bisphosphate.</text>
</comment>
<dbReference type="CDD" id="cd01164">
    <property type="entry name" value="FruK_PfkB_like"/>
    <property type="match status" value="1"/>
</dbReference>
<dbReference type="GO" id="GO:0008662">
    <property type="term" value="F:1-phosphofructokinase activity"/>
    <property type="evidence" value="ECO:0007669"/>
    <property type="project" value="UniProtKB-UniRule"/>
</dbReference>
<evidence type="ECO:0000256" key="7">
    <source>
        <dbReference type="PIRNR" id="PIRNR000535"/>
    </source>
</evidence>
<dbReference type="HOGENOM" id="CLU_050013_1_0_9"/>
<comment type="similarity">
    <text evidence="1">Belongs to the carbohydrate kinase pfkB family.</text>
</comment>
<keyword evidence="7" id="KW-0423">Lactose metabolism</keyword>
<evidence type="ECO:0000313" key="11">
    <source>
        <dbReference type="Proteomes" id="UP000005950"/>
    </source>
</evidence>
<evidence type="ECO:0000256" key="3">
    <source>
        <dbReference type="ARBA" id="ARBA00022741"/>
    </source>
</evidence>
<evidence type="ECO:0000259" key="9">
    <source>
        <dbReference type="Pfam" id="PF00294"/>
    </source>
</evidence>
<dbReference type="GO" id="GO:0016052">
    <property type="term" value="P:carbohydrate catabolic process"/>
    <property type="evidence" value="ECO:0007669"/>
    <property type="project" value="UniProtKB-ARBA"/>
</dbReference>
<reference evidence="10 11" key="1">
    <citation type="submission" date="2008-12" db="EMBL/GenBank/DDBJ databases">
        <authorList>
            <person name="Fulton L."/>
            <person name="Clifton S."/>
            <person name="Fulton B."/>
            <person name="Xu J."/>
            <person name="Minx P."/>
            <person name="Pepin K.H."/>
            <person name="Johnson M."/>
            <person name="Bhonagiri V."/>
            <person name="Nash W.E."/>
            <person name="Mardis E.R."/>
            <person name="Wilson R.K."/>
        </authorList>
    </citation>
    <scope>NUCLEOTIDE SEQUENCE [LARGE SCALE GENOMIC DNA]</scope>
    <source>
        <strain evidence="10 11">DSM 12042</strain>
    </source>
</reference>
<keyword evidence="2 7" id="KW-0808">Transferase</keyword>
<protein>
    <recommendedName>
        <fullName evidence="7">Tagatose-6-phosphate kinase</fullName>
        <ecNumber evidence="7">2.7.1.144</ecNumber>
    </recommendedName>
</protein>
<dbReference type="Pfam" id="PF00294">
    <property type="entry name" value="PfkB"/>
    <property type="match status" value="1"/>
</dbReference>
<dbReference type="PANTHER" id="PTHR46566">
    <property type="entry name" value="1-PHOSPHOFRUCTOKINASE-RELATED"/>
    <property type="match status" value="1"/>
</dbReference>
<dbReference type="FunFam" id="3.40.1190.20:FF:000001">
    <property type="entry name" value="Phosphofructokinase"/>
    <property type="match status" value="1"/>
</dbReference>
<dbReference type="EC" id="2.7.1.144" evidence="7"/>
<dbReference type="GO" id="GO:0005988">
    <property type="term" value="P:lactose metabolic process"/>
    <property type="evidence" value="ECO:0007669"/>
    <property type="project" value="UniProtKB-KW"/>
</dbReference>
<dbReference type="GO" id="GO:0044281">
    <property type="term" value="P:small molecule metabolic process"/>
    <property type="evidence" value="ECO:0007669"/>
    <property type="project" value="UniProtKB-ARBA"/>
</dbReference>
<dbReference type="GO" id="GO:0005829">
    <property type="term" value="C:cytosol"/>
    <property type="evidence" value="ECO:0007669"/>
    <property type="project" value="TreeGrafter"/>
</dbReference>
<evidence type="ECO:0000313" key="10">
    <source>
        <dbReference type="EMBL" id="EEF69659.1"/>
    </source>
</evidence>
<dbReference type="STRING" id="545696.HOLDEFILI_00186"/>
<comment type="similarity">
    <text evidence="7">Belongs to the carbohydrate kinase PfkB family. LacC subfamily.</text>
</comment>
<dbReference type="InterPro" id="IPR022463">
    <property type="entry name" value="1-PFruKinase"/>
</dbReference>
<dbReference type="PROSITE" id="PS00584">
    <property type="entry name" value="PFKB_KINASES_2"/>
    <property type="match status" value="1"/>
</dbReference>
<evidence type="ECO:0000256" key="8">
    <source>
        <dbReference type="RuleBase" id="RU369061"/>
    </source>
</evidence>
<comment type="pathway">
    <text evidence="7">Carbohydrate metabolism; D-tagatose 6-phosphate degradation; D-glyceraldehyde 3-phosphate and glycerone phosphate from D-tagatose 6-phosphate: step 1/2.</text>
</comment>
<evidence type="ECO:0000256" key="2">
    <source>
        <dbReference type="ARBA" id="ARBA00022679"/>
    </source>
</evidence>
<sequence length="333" mass="36101">MNLNLIRLRFFSRIGASLIRNRRAHEEKREIMIYTVTLNPALDYYCTVETLNLGETNRCITESLIGGGKGINVSLMLAQLGVPTTALGFAAGFTGEELIRQLQDQSVNADFIRCAQGQTRINVKINSGVETEINGRGPEVSAAEREALLDRIRRIQPGDTLVLSGNVPPTLPESIYEQILAELPASSIRVVVDAEGALLRDTLRFHPFLIKPNLAELRQLVANPQAPVSDQIQELRRQGAGHILVSMGAEGSVLFTAEGGVYRQHPLPGQTVSTVGAGDSMVAGFLASLENSACTLEDSLRWAAACGTATAFSRGIARREQVEALLDQIRIEG</sequence>
<feature type="domain" description="Carbohydrate kinase PfkB" evidence="9">
    <location>
        <begin position="43"/>
        <end position="315"/>
    </location>
</feature>
<organism evidence="10 11">
    <name type="scientific">Holdemania filiformis DSM 12042</name>
    <dbReference type="NCBI Taxonomy" id="545696"/>
    <lineage>
        <taxon>Bacteria</taxon>
        <taxon>Bacillati</taxon>
        <taxon>Bacillota</taxon>
        <taxon>Erysipelotrichia</taxon>
        <taxon>Erysipelotrichales</taxon>
        <taxon>Erysipelotrichaceae</taxon>
        <taxon>Holdemania</taxon>
    </lineage>
</organism>
<dbReference type="PANTHER" id="PTHR46566:SF1">
    <property type="entry name" value="1-PHOSPHOFRUCTOKINASE"/>
    <property type="match status" value="1"/>
</dbReference>